<evidence type="ECO:0000256" key="2">
    <source>
        <dbReference type="ARBA" id="ARBA00007639"/>
    </source>
</evidence>
<dbReference type="PROSITE" id="PS51257">
    <property type="entry name" value="PROKAR_LIPOPROTEIN"/>
    <property type="match status" value="1"/>
</dbReference>
<reference evidence="7 8" key="1">
    <citation type="submission" date="2020-08" db="EMBL/GenBank/DDBJ databases">
        <authorList>
            <person name="Liu C."/>
            <person name="Sun Q."/>
        </authorList>
    </citation>
    <scope>NUCLEOTIDE SEQUENCE [LARGE SCALE GENOMIC DNA]</scope>
    <source>
        <strain evidence="7 8">NSJ-29</strain>
    </source>
</reference>
<name>A0A7G9GC38_9FIRM</name>
<feature type="signal peptide" evidence="5">
    <location>
        <begin position="1"/>
        <end position="21"/>
    </location>
</feature>
<evidence type="ECO:0000256" key="1">
    <source>
        <dbReference type="ARBA" id="ARBA00004196"/>
    </source>
</evidence>
<gene>
    <name evidence="7" type="ORF">H9Q79_16055</name>
</gene>
<dbReference type="InterPro" id="IPR028082">
    <property type="entry name" value="Peripla_BP_I"/>
</dbReference>
<dbReference type="Proteomes" id="UP000515860">
    <property type="component" value="Chromosome"/>
</dbReference>
<dbReference type="EMBL" id="CP060635">
    <property type="protein sequence ID" value="QNM08370.1"/>
    <property type="molecule type" value="Genomic_DNA"/>
</dbReference>
<evidence type="ECO:0000313" key="8">
    <source>
        <dbReference type="Proteomes" id="UP000515860"/>
    </source>
</evidence>
<dbReference type="PANTHER" id="PTHR46847">
    <property type="entry name" value="D-ALLOSE-BINDING PERIPLASMIC PROTEIN-RELATED"/>
    <property type="match status" value="1"/>
</dbReference>
<sequence>MLRKRIVALLAAGAMLTGTLAGCGNSDSGSKAASTSGSSAKTEAQSASSESKSSSSSAASGTSGSEAKGGNDLISDYASYETVEAADFISRDSFKLSGDVSKEYTIAYVAGNMGSAYFYAGPTETQKYIESLGCKCLISDADADLATQVNQIENFITQGVDAIIINVVDPPSGVSEALQKAADAGIPVAAVDSMLDENFENYLAFIGSDNYALGFSCGVAAANHLVELYGEVKGTCGVFDGVEGNAVAQLIYDGFWDGVASIQEDHKLEEVSHLYGGAWTEEAGLQMAEDMLVANEHIDIMFAISDPFLMGALTACERAGRSEMFMCGRDGDKAALKAVKDGTAVKFIAGQDPVGMGIIATDLVLSYLENGTLPEARILRLAPIEAGVDNIDEVYDPDAAF</sequence>
<proteinExistence type="inferred from homology"/>
<evidence type="ECO:0000259" key="6">
    <source>
        <dbReference type="Pfam" id="PF13407"/>
    </source>
</evidence>
<dbReference type="GO" id="GO:0030246">
    <property type="term" value="F:carbohydrate binding"/>
    <property type="evidence" value="ECO:0007669"/>
    <property type="project" value="UniProtKB-ARBA"/>
</dbReference>
<comment type="subcellular location">
    <subcellularLocation>
        <location evidence="1">Cell envelope</location>
    </subcellularLocation>
</comment>
<dbReference type="InterPro" id="IPR025997">
    <property type="entry name" value="SBP_2_dom"/>
</dbReference>
<comment type="similarity">
    <text evidence="2">Belongs to the bacterial solute-binding protein 2 family.</text>
</comment>
<dbReference type="PANTHER" id="PTHR46847:SF1">
    <property type="entry name" value="D-ALLOSE-BINDING PERIPLASMIC PROTEIN-RELATED"/>
    <property type="match status" value="1"/>
</dbReference>
<feature type="domain" description="Periplasmic binding protein" evidence="6">
    <location>
        <begin position="106"/>
        <end position="370"/>
    </location>
</feature>
<feature type="region of interest" description="Disordered" evidence="4">
    <location>
        <begin position="24"/>
        <end position="67"/>
    </location>
</feature>
<dbReference type="KEGG" id="whj:H9Q79_16055"/>
<evidence type="ECO:0000256" key="4">
    <source>
        <dbReference type="SAM" id="MobiDB-lite"/>
    </source>
</evidence>
<dbReference type="CDD" id="cd01536">
    <property type="entry name" value="PBP1_ABC_sugar_binding-like"/>
    <property type="match status" value="1"/>
</dbReference>
<accession>A0A7G9GC38</accession>
<dbReference type="Pfam" id="PF13407">
    <property type="entry name" value="Peripla_BP_4"/>
    <property type="match status" value="1"/>
</dbReference>
<protein>
    <submittedName>
        <fullName evidence="7">Sugar ABC transporter substrate-binding protein</fullName>
    </submittedName>
</protein>
<dbReference type="AlphaFoldDB" id="A0A7G9GC38"/>
<keyword evidence="3 5" id="KW-0732">Signal</keyword>
<evidence type="ECO:0000256" key="5">
    <source>
        <dbReference type="SAM" id="SignalP"/>
    </source>
</evidence>
<feature type="chain" id="PRO_5039534223" evidence="5">
    <location>
        <begin position="22"/>
        <end position="401"/>
    </location>
</feature>
<evidence type="ECO:0000256" key="3">
    <source>
        <dbReference type="ARBA" id="ARBA00022729"/>
    </source>
</evidence>
<keyword evidence="8" id="KW-1185">Reference proteome</keyword>
<dbReference type="GO" id="GO:0030313">
    <property type="term" value="C:cell envelope"/>
    <property type="evidence" value="ECO:0007669"/>
    <property type="project" value="UniProtKB-SubCell"/>
</dbReference>
<evidence type="ECO:0000313" key="7">
    <source>
        <dbReference type="EMBL" id="QNM08370.1"/>
    </source>
</evidence>
<dbReference type="RefSeq" id="WP_249328725.1">
    <property type="nucleotide sequence ID" value="NZ_CP060635.1"/>
</dbReference>
<dbReference type="Gene3D" id="3.40.50.2300">
    <property type="match status" value="2"/>
</dbReference>
<dbReference type="SUPFAM" id="SSF53822">
    <property type="entry name" value="Periplasmic binding protein-like I"/>
    <property type="match status" value="1"/>
</dbReference>
<organism evidence="7 8">
    <name type="scientific">Wansuia hejianensis</name>
    <dbReference type="NCBI Taxonomy" id="2763667"/>
    <lineage>
        <taxon>Bacteria</taxon>
        <taxon>Bacillati</taxon>
        <taxon>Bacillota</taxon>
        <taxon>Clostridia</taxon>
        <taxon>Lachnospirales</taxon>
        <taxon>Lachnospiraceae</taxon>
        <taxon>Wansuia</taxon>
    </lineage>
</organism>